<accession>A0A076G6F7</accession>
<proteinExistence type="predicted"/>
<evidence type="ECO:0000313" key="1">
    <source>
        <dbReference type="EMBL" id="AII27478.1"/>
    </source>
</evidence>
<name>A0A076G6F7_9CAUD</name>
<dbReference type="EMBL" id="KJ944830">
    <property type="protein sequence ID" value="AII27478.1"/>
    <property type="molecule type" value="Genomic_DNA"/>
</dbReference>
<protein>
    <submittedName>
        <fullName evidence="1">Uncharacterized protein</fullName>
    </submittedName>
</protein>
<gene>
    <name evidence="1" type="ORF">B8b_027</name>
</gene>
<reference evidence="1" key="1">
    <citation type="journal article" date="2015" name="PLoS ONE">
        <title>Life-style and genome structure of marine pseudoalteromonas siphovirus b8b isolated from the northwestern mediterranean sea.</title>
        <authorList>
            <person name="Lara E."/>
            <person name="Holmfeldt K."/>
            <person name="Solonenko N."/>
            <person name="Sa E.L."/>
            <person name="Ignacio-Espinoza J.C."/>
            <person name="Cornejo-Castillo F.M."/>
            <person name="Verberkmoes N.C."/>
            <person name="Vaque D."/>
            <person name="Sullivan M.B."/>
            <person name="Acinas S.G."/>
        </authorList>
    </citation>
    <scope>NUCLEOTIDE SEQUENCE [LARGE SCALE GENOMIC DNA]</scope>
</reference>
<organism evidence="1">
    <name type="scientific">Pseudoalteromonas phage B8b</name>
    <dbReference type="NCBI Taxonomy" id="1506997"/>
    <lineage>
        <taxon>Viruses</taxon>
        <taxon>Duplodnaviria</taxon>
        <taxon>Heunggongvirae</taxon>
        <taxon>Uroviricota</taxon>
        <taxon>Caudoviricetes</taxon>
    </lineage>
</organism>
<sequence length="75" mass="7984">MANVFNRFQQLLPQAVTTVVTITALNGDGTSDATTLNGVDVIVNGESVAVGQKAYIQNDSIIRQAPDLPITRLDI</sequence>